<comment type="caution">
    <text evidence="3">The sequence shown here is derived from an EMBL/GenBank/DDBJ whole genome shotgun (WGS) entry which is preliminary data.</text>
</comment>
<dbReference type="EMBL" id="BQNB010015337">
    <property type="protein sequence ID" value="GJT38848.1"/>
    <property type="molecule type" value="Genomic_DNA"/>
</dbReference>
<organism evidence="3 4">
    <name type="scientific">Tanacetum coccineum</name>
    <dbReference type="NCBI Taxonomy" id="301880"/>
    <lineage>
        <taxon>Eukaryota</taxon>
        <taxon>Viridiplantae</taxon>
        <taxon>Streptophyta</taxon>
        <taxon>Embryophyta</taxon>
        <taxon>Tracheophyta</taxon>
        <taxon>Spermatophyta</taxon>
        <taxon>Magnoliopsida</taxon>
        <taxon>eudicotyledons</taxon>
        <taxon>Gunneridae</taxon>
        <taxon>Pentapetalae</taxon>
        <taxon>asterids</taxon>
        <taxon>campanulids</taxon>
        <taxon>Asterales</taxon>
        <taxon>Asteraceae</taxon>
        <taxon>Asteroideae</taxon>
        <taxon>Anthemideae</taxon>
        <taxon>Anthemidinae</taxon>
        <taxon>Tanacetum</taxon>
    </lineage>
</organism>
<dbReference type="PANTHER" id="PTHR31286">
    <property type="entry name" value="GLYCINE-RICH CELL WALL STRUCTURAL PROTEIN 1.8-LIKE"/>
    <property type="match status" value="1"/>
</dbReference>
<accession>A0ABQ5DKP2</accession>
<reference evidence="3" key="2">
    <citation type="submission" date="2022-01" db="EMBL/GenBank/DDBJ databases">
        <authorList>
            <person name="Yamashiro T."/>
            <person name="Shiraishi A."/>
            <person name="Satake H."/>
            <person name="Nakayama K."/>
        </authorList>
    </citation>
    <scope>NUCLEOTIDE SEQUENCE</scope>
</reference>
<dbReference type="Proteomes" id="UP001151760">
    <property type="component" value="Unassembled WGS sequence"/>
</dbReference>
<evidence type="ECO:0000256" key="1">
    <source>
        <dbReference type="SAM" id="MobiDB-lite"/>
    </source>
</evidence>
<feature type="compositionally biased region" description="Polar residues" evidence="1">
    <location>
        <begin position="359"/>
        <end position="371"/>
    </location>
</feature>
<dbReference type="InterPro" id="IPR036397">
    <property type="entry name" value="RNaseH_sf"/>
</dbReference>
<dbReference type="InterPro" id="IPR040256">
    <property type="entry name" value="At4g02000-like"/>
</dbReference>
<dbReference type="InterPro" id="IPR012337">
    <property type="entry name" value="RNaseH-like_sf"/>
</dbReference>
<keyword evidence="4" id="KW-1185">Reference proteome</keyword>
<feature type="region of interest" description="Disordered" evidence="1">
    <location>
        <begin position="344"/>
        <end position="378"/>
    </location>
</feature>
<evidence type="ECO:0000313" key="4">
    <source>
        <dbReference type="Proteomes" id="UP001151760"/>
    </source>
</evidence>
<evidence type="ECO:0000313" key="3">
    <source>
        <dbReference type="EMBL" id="GJT38848.1"/>
    </source>
</evidence>
<proteinExistence type="predicted"/>
<feature type="compositionally biased region" description="Polar residues" evidence="1">
    <location>
        <begin position="477"/>
        <end position="487"/>
    </location>
</feature>
<dbReference type="SUPFAM" id="SSF53098">
    <property type="entry name" value="Ribonuclease H-like"/>
    <property type="match status" value="1"/>
</dbReference>
<dbReference type="Gene3D" id="3.30.420.10">
    <property type="entry name" value="Ribonuclease H-like superfamily/Ribonuclease H"/>
    <property type="match status" value="1"/>
</dbReference>
<dbReference type="Pfam" id="PF14111">
    <property type="entry name" value="DUF4283"/>
    <property type="match status" value="1"/>
</dbReference>
<gene>
    <name evidence="3" type="ORF">Tco_0938713</name>
</gene>
<feature type="domain" description="DUF4283" evidence="2">
    <location>
        <begin position="199"/>
        <end position="239"/>
    </location>
</feature>
<dbReference type="InterPro" id="IPR025558">
    <property type="entry name" value="DUF4283"/>
</dbReference>
<feature type="compositionally biased region" description="Low complexity" evidence="1">
    <location>
        <begin position="809"/>
        <end position="823"/>
    </location>
</feature>
<feature type="region of interest" description="Disordered" evidence="1">
    <location>
        <begin position="477"/>
        <end position="503"/>
    </location>
</feature>
<sequence length="1273" mass="145178">MFVKINTYKDSYKFGDVARQRPPIVVINVTSRVVVLPSNSSSHSPGFAEIFLQLLGYQSNGVHEADKFVGSVHIGSVHTDGIYNNAMPTTCMNVSMQSLVVERCVNSVCDHTGGSKGSTEKGCDGGVNMETPQTIPKLFASCLKPNGRSDNVINPEQVPKKVNFRALVNEEKVDNAHMVLPRSAIDSIKNSLQKLMRNDAGVFIFKLSTKSGLEQVLERGPWIIRNSSIILNKWTPYLSLALNEATKVPVWVKLYNIPLVAYSEDGHIGYARALVEINADIELKKEVIMAVPKEDEEEYTREVINVEYELKPPCIECKTFGHSYATSPKNVKKSDPINSNADMHGDGFTKMSSRKKNVKNTSTKVHSNQPKTRLVGGNECGVSPSMGSHEEEQEVGHAIASMHESSKLNAMWKQFDALIDLPRCTCHAADDFKKHNQLMKLMQFLMGLDDTYMQIRTLLVPLRGKRNQALAFVSNMPNRGNFQRNKTSNSGPRPNNVNNNRQGGGSGLVCEHYGFNGHTIDRWANQHMTHIDKEFDNVYDISHLRIEGEHPNRTEAFISKIENLKLSNGLVLYDVLVIPEYCVNIISVHKLAKDNKIFVAFDKSKCYFLNQDLNLRNVLGIGNQCEGLYYFNNQAIKNNLSNSNYQCFLSQHDWHCRLGHPTDLVLNVLKHSLQFDNKRAKQSREPFPLSDHTSKVLGDLVHLDILGPYKVTSSEGYKYFLTIVDDYTRAVWVYLIKSKDEGYRLYSLARHQFIFSRAVKFFESIFPFKDSFTKKTSTTTNVFQDLNHINFFDSEYPELPNDDERVDPSLNSDQKSQSDSSHSFMPGEDVNIVDFPSGNSGNDAQSSVDIFVAQVEQLNKNCEPKTFYEASKFTYWTDAMNNKMDALLRNDTWGRIELSKDRKAIGSKWVFEIKYKSSGEIDRYKERLVAKGNYGVTCEDEAKRRNSGTKTKTFKEDYYLLLYAVSNKEDTAYQRQLITRIREMIIHYTAYHSSPVRRMHSWSSVKDTQVMADSDDTKNGNEEHTNSPMIIKSKLEIGDEFLKILQDNAFDGMNGGDVTDHIAKFDNYWEINKNTKNGLWEFYMNERTKWTIGDFSEYNDQCMDNTKKTCSETFYKPYLDMQDANDIYEVIDREYSPIPIPARRDINNPDELCRTEEFTVVRHSIGNNEEFVTVSPSNISTVERTHGSINYGVTCEDEAKRRNSGTKTKTFEEDYYLLLYAVSNKEDTAYQRQLITRIRVMINSLYGVSLFTYTPYAQLVISQRYAVNVIDGN</sequence>
<protein>
    <submittedName>
        <fullName evidence="3">Ribonuclease H-like domain-containing protein</fullName>
    </submittedName>
</protein>
<feature type="compositionally biased region" description="Low complexity" evidence="1">
    <location>
        <begin position="488"/>
        <end position="501"/>
    </location>
</feature>
<reference evidence="3" key="1">
    <citation type="journal article" date="2022" name="Int. J. Mol. Sci.">
        <title>Draft Genome of Tanacetum Coccineum: Genomic Comparison of Closely Related Tanacetum-Family Plants.</title>
        <authorList>
            <person name="Yamashiro T."/>
            <person name="Shiraishi A."/>
            <person name="Nakayama K."/>
            <person name="Satake H."/>
        </authorList>
    </citation>
    <scope>NUCLEOTIDE SEQUENCE</scope>
</reference>
<name>A0ABQ5DKP2_9ASTR</name>
<feature type="region of interest" description="Disordered" evidence="1">
    <location>
        <begin position="802"/>
        <end position="827"/>
    </location>
</feature>
<dbReference type="PANTHER" id="PTHR31286:SF99">
    <property type="entry name" value="DUF4283 DOMAIN-CONTAINING PROTEIN"/>
    <property type="match status" value="1"/>
</dbReference>
<evidence type="ECO:0000259" key="2">
    <source>
        <dbReference type="Pfam" id="PF14111"/>
    </source>
</evidence>